<keyword evidence="4" id="KW-0969">Cilium</keyword>
<protein>
    <submittedName>
        <fullName evidence="8">Uncharacterized protein DUF1573</fullName>
    </submittedName>
</protein>
<comment type="subcellular location">
    <subcellularLocation>
        <location evidence="1">Cell projection</location>
        <location evidence="1">Cilium</location>
    </subcellularLocation>
    <subcellularLocation>
        <location evidence="2">Cytoplasm</location>
    </subcellularLocation>
</comment>
<dbReference type="GO" id="GO:0005737">
    <property type="term" value="C:cytoplasm"/>
    <property type="evidence" value="ECO:0007669"/>
    <property type="project" value="UniProtKB-SubCell"/>
</dbReference>
<accession>A0A4R1LA89</accession>
<organism evidence="8 9">
    <name type="scientific">Acidipila rosea</name>
    <dbReference type="NCBI Taxonomy" id="768535"/>
    <lineage>
        <taxon>Bacteria</taxon>
        <taxon>Pseudomonadati</taxon>
        <taxon>Acidobacteriota</taxon>
        <taxon>Terriglobia</taxon>
        <taxon>Terriglobales</taxon>
        <taxon>Acidobacteriaceae</taxon>
        <taxon>Acidipila</taxon>
    </lineage>
</organism>
<evidence type="ECO:0000256" key="1">
    <source>
        <dbReference type="ARBA" id="ARBA00004138"/>
    </source>
</evidence>
<keyword evidence="3" id="KW-0963">Cytoplasm</keyword>
<dbReference type="NCBIfam" id="NF012200">
    <property type="entry name" value="choice_anch_D"/>
    <property type="match status" value="4"/>
</dbReference>
<comment type="caution">
    <text evidence="8">The sequence shown here is derived from an EMBL/GenBank/DDBJ whole genome shotgun (WGS) entry which is preliminary data.</text>
</comment>
<dbReference type="Gene3D" id="2.60.40.10">
    <property type="entry name" value="Immunoglobulins"/>
    <property type="match status" value="4"/>
</dbReference>
<evidence type="ECO:0000313" key="8">
    <source>
        <dbReference type="EMBL" id="TCK75094.1"/>
    </source>
</evidence>
<gene>
    <name evidence="8" type="ORF">C7378_0074</name>
</gene>
<dbReference type="Proteomes" id="UP000295210">
    <property type="component" value="Unassembled WGS sequence"/>
</dbReference>
<name>A0A4R1LA89_9BACT</name>
<evidence type="ECO:0000313" key="9">
    <source>
        <dbReference type="Proteomes" id="UP000295210"/>
    </source>
</evidence>
<dbReference type="RefSeq" id="WP_243647960.1">
    <property type="nucleotide sequence ID" value="NZ_SMGK01000001.1"/>
</dbReference>
<dbReference type="Pfam" id="PF22544">
    <property type="entry name" value="HYDIN_VesB_CFA65-like_Ig"/>
    <property type="match status" value="1"/>
</dbReference>
<evidence type="ECO:0000259" key="7">
    <source>
        <dbReference type="Pfam" id="PF22544"/>
    </source>
</evidence>
<sequence>MTAVAAVLACTSCLSPMKAQQTALHRIPRAARAVSRRRIDPHAAAASGNRRQGTQQPRQQADAAAAPWTPIGPQQVLTAAYGLVTGRVTSIAVDPHDATGNTVYVGTTGGGVWKSTNAAAAPGSVSFSPLTDAIPAYTTVSTLSLSVGALTVQPGGTGVVLAGTGDPNDALDSYYGGGILRSDNGGNTWDLISSTSDAFNGGYRNSSFLGLAFSGFAWSTTSPGTVVAAVSDAIEGAVVNAPVDGYSTTGLYYSTDSGQTWYMATIEDANGQIIQSPDYELFSGGNPATSVVWNPVRKRFYAAVRFHGYYDSPDGITWTRLANQPGPTLTQQLCPTNPRLPASTSCPIYRGSIAVQPVTGDLFTWTVDLNNQDQGLYRDVCTAVGSACSSPAVRFQQKIDSVALEAGNGDITIPQGDYNLTLAAVPSQQDTLLFAGTGDVYRASMANSFTWRNTTNVNTCAAAYVAPSNHAIDGTFGPIGLIYFGNDGGLWRTTDDVNQTQPACSSDDAAHYQNLNANLGSLAEVSSFSGDPTDAGTLLVALGALGTASSASGQPAWTQVLDGEGAHTAVDPASSQNWYASSGPGVAINLCVDGAACTAQNFSTPLIQSTQVGSDGDQLLLPATWMLDPQNPANVIVGTCRVWRGPGTGGASLDSLSPMLDGDQQPYCNGNAQIRSLAASGTPSDAPGVPELVYVGMAGALDGGAPFNGAGGGAPGHIYVAPLTGQMHLPVNWSDLYRHPVTNLAGGAGLFNPGGFDISSIAVDPHDPTGQTVYVTVEGFDNNGRGGPAIYRSIDGGAHWLSINGGDLPNAPANSVVVDPNDAGTVYVALDTGVYVTRNVSSCSDPTLNCWTPFGTSLPKSPVTALRVFQQGNSSLLQAATYGRGLWQIPLLTAGQQQSTAAFSGAQTLTFSGQPLQSSSPPQTLTLSDTGQVPLSISQIAVSGDFAEQDNCTGSAIAPGGSCAIQVTFTPSALGSRTGTLTVFANIPGGQLTASLTGTGAAAPAIVLTPSALNFGSVLNGVTSPVQYMTISNTGGATATLQTPKITGDFALSANTCGASLQPNYGCTVGITFTPSVSGARSGVLSVTDGAGTQTAQLSGTGLSPATDTLSTQALVFAPLTVGAVSAPQSVTITNSGGTALTEIAVRTTGDFSAVNNCGPILSAGLTCAVTVSYIPRSIGAAAGTLTITDILHQQTIALSGVGVAPLGVVSASPQQVSFGSQGVGSVSAPQVVTLVNNGAVPLTSLAYAVSGSFSLQSAANACGSSLAVGATCSIGLVFDPAQTGPQTGALIVSGGNLSAPLTAQLSGAGADFNLNFLGNPTIVITSGQTASWQFRLSPQPGSSGTVNFTCSGAPANTLCTVNPTSLTLQSGVTGTVTMTVTTAAVAAAPEPAGPWSTPWSRARTALALACLLPLGLLPRRRRLGLIAVAAAVLTLLPTACGVSSSGGSSVPPPGSAAGSTTSGTYTLTLSGALPGIRRDAAVTLIVQ</sequence>
<dbReference type="InterPro" id="IPR013783">
    <property type="entry name" value="Ig-like_fold"/>
</dbReference>
<proteinExistence type="predicted"/>
<evidence type="ECO:0000256" key="4">
    <source>
        <dbReference type="ARBA" id="ARBA00023069"/>
    </source>
</evidence>
<dbReference type="Gene3D" id="2.130.10.10">
    <property type="entry name" value="YVTN repeat-like/Quinoprotein amine dehydrogenase"/>
    <property type="match status" value="2"/>
</dbReference>
<evidence type="ECO:0000256" key="6">
    <source>
        <dbReference type="SAM" id="MobiDB-lite"/>
    </source>
</evidence>
<dbReference type="EMBL" id="SMGK01000001">
    <property type="protein sequence ID" value="TCK75094.1"/>
    <property type="molecule type" value="Genomic_DNA"/>
</dbReference>
<keyword evidence="5" id="KW-0966">Cell projection</keyword>
<evidence type="ECO:0000256" key="3">
    <source>
        <dbReference type="ARBA" id="ARBA00022490"/>
    </source>
</evidence>
<keyword evidence="9" id="KW-1185">Reference proteome</keyword>
<dbReference type="InterPro" id="IPR015943">
    <property type="entry name" value="WD40/YVTN_repeat-like_dom_sf"/>
</dbReference>
<evidence type="ECO:0000256" key="5">
    <source>
        <dbReference type="ARBA" id="ARBA00023273"/>
    </source>
</evidence>
<feature type="region of interest" description="Disordered" evidence="6">
    <location>
        <begin position="42"/>
        <end position="68"/>
    </location>
</feature>
<dbReference type="InterPro" id="IPR053879">
    <property type="entry name" value="HYDIN_VesB_CFA65-like_Ig"/>
</dbReference>
<dbReference type="SUPFAM" id="SSF110296">
    <property type="entry name" value="Oligoxyloglucan reducing end-specific cellobiohydrolase"/>
    <property type="match status" value="2"/>
</dbReference>
<evidence type="ECO:0000256" key="2">
    <source>
        <dbReference type="ARBA" id="ARBA00004496"/>
    </source>
</evidence>
<feature type="compositionally biased region" description="Low complexity" evidence="6">
    <location>
        <begin position="55"/>
        <end position="67"/>
    </location>
</feature>
<reference evidence="8 9" key="1">
    <citation type="submission" date="2019-03" db="EMBL/GenBank/DDBJ databases">
        <title>Genomic Encyclopedia of Type Strains, Phase IV (KMG-IV): sequencing the most valuable type-strain genomes for metagenomic binning, comparative biology and taxonomic classification.</title>
        <authorList>
            <person name="Goeker M."/>
        </authorList>
    </citation>
    <scope>NUCLEOTIDE SEQUENCE [LARGE SCALE GENOMIC DNA]</scope>
    <source>
        <strain evidence="8 9">DSM 103428</strain>
    </source>
</reference>
<feature type="domain" description="HYDIN/VesB/CFA65-like Ig-like" evidence="7">
    <location>
        <begin position="918"/>
        <end position="991"/>
    </location>
</feature>